<dbReference type="PROSITE" id="PS50048">
    <property type="entry name" value="ZN2_CY6_FUNGAL_2"/>
    <property type="match status" value="1"/>
</dbReference>
<dbReference type="GeneID" id="54359626"/>
<keyword evidence="6" id="KW-0539">Nucleus</keyword>
<dbReference type="Gene3D" id="4.10.240.10">
    <property type="entry name" value="Zn(2)-C6 fungal-type DNA-binding domain"/>
    <property type="match status" value="1"/>
</dbReference>
<evidence type="ECO:0000256" key="4">
    <source>
        <dbReference type="ARBA" id="ARBA00023125"/>
    </source>
</evidence>
<name>A0A6J3LUW2_9PEZI</name>
<dbReference type="AlphaFoldDB" id="A0A6J3LUW2"/>
<dbReference type="GO" id="GO:0008270">
    <property type="term" value="F:zinc ion binding"/>
    <property type="evidence" value="ECO:0007669"/>
    <property type="project" value="InterPro"/>
</dbReference>
<evidence type="ECO:0000256" key="5">
    <source>
        <dbReference type="ARBA" id="ARBA00023163"/>
    </source>
</evidence>
<proteinExistence type="predicted"/>
<keyword evidence="5" id="KW-0804">Transcription</keyword>
<dbReference type="PANTHER" id="PTHR31944">
    <property type="entry name" value="HEME-RESPONSIVE ZINC FINGER TRANSCRIPTION FACTOR HAP1"/>
    <property type="match status" value="1"/>
</dbReference>
<keyword evidence="3" id="KW-0805">Transcription regulation</keyword>
<keyword evidence="4" id="KW-0238">DNA-binding</keyword>
<evidence type="ECO:0000259" key="7">
    <source>
        <dbReference type="PROSITE" id="PS50048"/>
    </source>
</evidence>
<evidence type="ECO:0000256" key="3">
    <source>
        <dbReference type="ARBA" id="ARBA00023015"/>
    </source>
</evidence>
<dbReference type="OrthoDB" id="4337792at2759"/>
<dbReference type="Pfam" id="PF04082">
    <property type="entry name" value="Fungal_trans"/>
    <property type="match status" value="1"/>
</dbReference>
<dbReference type="SUPFAM" id="SSF57701">
    <property type="entry name" value="Zn2/Cys6 DNA-binding domain"/>
    <property type="match status" value="1"/>
</dbReference>
<dbReference type="GO" id="GO:0005634">
    <property type="term" value="C:nucleus"/>
    <property type="evidence" value="ECO:0007669"/>
    <property type="project" value="TreeGrafter"/>
</dbReference>
<dbReference type="PANTHER" id="PTHR31944:SF129">
    <property type="entry name" value="ASPYRIDONES CLUSTER REGULATOR APDR-RELATED"/>
    <property type="match status" value="1"/>
</dbReference>
<dbReference type="InterPro" id="IPR007219">
    <property type="entry name" value="XnlR_reg_dom"/>
</dbReference>
<evidence type="ECO:0000313" key="8">
    <source>
        <dbReference type="Proteomes" id="UP000504637"/>
    </source>
</evidence>
<dbReference type="InterPro" id="IPR051430">
    <property type="entry name" value="Fungal_TF_Env_Response"/>
</dbReference>
<dbReference type="InterPro" id="IPR036864">
    <property type="entry name" value="Zn2-C6_fun-type_DNA-bd_sf"/>
</dbReference>
<protein>
    <recommendedName>
        <fullName evidence="7">Zn(2)-C6 fungal-type domain-containing protein</fullName>
    </recommendedName>
</protein>
<keyword evidence="1" id="KW-0479">Metal-binding</keyword>
<evidence type="ECO:0000313" key="9">
    <source>
        <dbReference type="RefSeq" id="XP_033456494.1"/>
    </source>
</evidence>
<reference evidence="9" key="3">
    <citation type="submission" date="2025-08" db="UniProtKB">
        <authorList>
            <consortium name="RefSeq"/>
        </authorList>
    </citation>
    <scope>IDENTIFICATION</scope>
    <source>
        <strain evidence="9">CBS 342.82</strain>
    </source>
</reference>
<feature type="domain" description="Zn(2)-C6 fungal-type" evidence="7">
    <location>
        <begin position="14"/>
        <end position="43"/>
    </location>
</feature>
<reference evidence="9" key="1">
    <citation type="submission" date="2020-01" db="EMBL/GenBank/DDBJ databases">
        <authorList>
            <consortium name="DOE Joint Genome Institute"/>
            <person name="Haridas S."/>
            <person name="Albert R."/>
            <person name="Binder M."/>
            <person name="Bloem J."/>
            <person name="Labutti K."/>
            <person name="Salamov A."/>
            <person name="Andreopoulos B."/>
            <person name="Baker S.E."/>
            <person name="Barry K."/>
            <person name="Bills G."/>
            <person name="Bluhm B.H."/>
            <person name="Cannon C."/>
            <person name="Castanera R."/>
            <person name="Culley D.E."/>
            <person name="Daum C."/>
            <person name="Ezra D."/>
            <person name="Gonzalez J.B."/>
            <person name="Henrissat B."/>
            <person name="Kuo A."/>
            <person name="Liang C."/>
            <person name="Lipzen A."/>
            <person name="Lutzoni F."/>
            <person name="Magnuson J."/>
            <person name="Mondo S."/>
            <person name="Nolan M."/>
            <person name="Ohm R."/>
            <person name="Pangilinan J."/>
            <person name="Park H.-J."/>
            <person name="Ramirez L."/>
            <person name="Alfaro M."/>
            <person name="Sun H."/>
            <person name="Tritt A."/>
            <person name="Yoshinaga Y."/>
            <person name="Zwiers L.-H."/>
            <person name="Turgeon B.G."/>
            <person name="Goodwin S.B."/>
            <person name="Spatafora J.W."/>
            <person name="Crous P.W."/>
            <person name="Grigoriev I.V."/>
        </authorList>
    </citation>
    <scope>NUCLEOTIDE SEQUENCE</scope>
    <source>
        <strain evidence="9">CBS 342.82</strain>
    </source>
</reference>
<dbReference type="CDD" id="cd12148">
    <property type="entry name" value="fungal_TF_MHR"/>
    <property type="match status" value="1"/>
</dbReference>
<dbReference type="InterPro" id="IPR001138">
    <property type="entry name" value="Zn2Cys6_DnaBD"/>
</dbReference>
<sequence>MEKPVRKRRRPAVACIECRRRKIKCDRTLPCRSCVIGSSPCVYDGFSTIANASTPPSSGWADPGVLYDGGSEVPEYTQIRSEFLTSGARADHNSSASADGFTSSLPHAPYIATLTVYFRSDETYNAESLEVCDIKGSERTSQDLKALFLHDTNEMQTSSFTASLSVLEGDPQLSELLNKCRELSGNIKLRRSVQRRSGAGIPARITCDRLVKLFFDTFGSVFRVLHEPTFQSEYESYWNDSNFKKKTFHQKLLLVLAIGTCFYYDDEKQDCSLRSLASAWIFQAQQWLVSVFEMGEPDMDMIQISCLLLLARQVDRSGSELVWISADLPLRIAISEGYHLEPSKHFPAIAPFEAEMRRRLWATILELSLQSSLDAGMLPPVSSNAWDCHAPSNVDDCDMREVMDDSISAQASQRFTQSSTQIMLLDTLRVRLNILHSLTTPGKIMDHQEAIMLDSELEEKVLSHLVLIRSALKISSPADASRIGFQSRLIDSLNRRFLLALHSPFSSLSGTGTVWTLSRHKVIESSLRILACPHATNKSSPLPPEFDHLERLRIFGGGMFKNTTVHALALLYSELEGRHDEQFTQGSNSLPRSQALLMIQAHMEIMRRQKAAGDTDTETYTRFLCGFAQIRALDSSSDHLREVTRQCLELCHTVLDTELNATSDVDNLQG</sequence>
<dbReference type="Proteomes" id="UP000504637">
    <property type="component" value="Unplaced"/>
</dbReference>
<dbReference type="CDD" id="cd00067">
    <property type="entry name" value="GAL4"/>
    <property type="match status" value="1"/>
</dbReference>
<dbReference type="GO" id="GO:0006351">
    <property type="term" value="P:DNA-templated transcription"/>
    <property type="evidence" value="ECO:0007669"/>
    <property type="project" value="InterPro"/>
</dbReference>
<evidence type="ECO:0000256" key="6">
    <source>
        <dbReference type="ARBA" id="ARBA00023242"/>
    </source>
</evidence>
<evidence type="ECO:0000256" key="1">
    <source>
        <dbReference type="ARBA" id="ARBA00022723"/>
    </source>
</evidence>
<dbReference type="GO" id="GO:0000978">
    <property type="term" value="F:RNA polymerase II cis-regulatory region sequence-specific DNA binding"/>
    <property type="evidence" value="ECO:0007669"/>
    <property type="project" value="TreeGrafter"/>
</dbReference>
<gene>
    <name evidence="9" type="ORF">K489DRAFT_325338</name>
</gene>
<dbReference type="Pfam" id="PF00172">
    <property type="entry name" value="Zn_clus"/>
    <property type="match status" value="1"/>
</dbReference>
<keyword evidence="8" id="KW-1185">Reference proteome</keyword>
<dbReference type="SMART" id="SM00066">
    <property type="entry name" value="GAL4"/>
    <property type="match status" value="1"/>
</dbReference>
<accession>A0A6J3LUW2</accession>
<dbReference type="PROSITE" id="PS00463">
    <property type="entry name" value="ZN2_CY6_FUNGAL_1"/>
    <property type="match status" value="1"/>
</dbReference>
<keyword evidence="2" id="KW-0862">Zinc</keyword>
<reference evidence="9" key="2">
    <citation type="submission" date="2020-04" db="EMBL/GenBank/DDBJ databases">
        <authorList>
            <consortium name="NCBI Genome Project"/>
        </authorList>
    </citation>
    <scope>NUCLEOTIDE SEQUENCE</scope>
    <source>
        <strain evidence="9">CBS 342.82</strain>
    </source>
</reference>
<dbReference type="RefSeq" id="XP_033456494.1">
    <property type="nucleotide sequence ID" value="XM_033601826.1"/>
</dbReference>
<dbReference type="GO" id="GO:0001228">
    <property type="term" value="F:DNA-binding transcription activator activity, RNA polymerase II-specific"/>
    <property type="evidence" value="ECO:0007669"/>
    <property type="project" value="TreeGrafter"/>
</dbReference>
<organism evidence="9">
    <name type="scientific">Dissoconium aciculare CBS 342.82</name>
    <dbReference type="NCBI Taxonomy" id="1314786"/>
    <lineage>
        <taxon>Eukaryota</taxon>
        <taxon>Fungi</taxon>
        <taxon>Dikarya</taxon>
        <taxon>Ascomycota</taxon>
        <taxon>Pezizomycotina</taxon>
        <taxon>Dothideomycetes</taxon>
        <taxon>Dothideomycetidae</taxon>
        <taxon>Mycosphaerellales</taxon>
        <taxon>Dissoconiaceae</taxon>
        <taxon>Dissoconium</taxon>
    </lineage>
</organism>
<evidence type="ECO:0000256" key="2">
    <source>
        <dbReference type="ARBA" id="ARBA00022833"/>
    </source>
</evidence>